<dbReference type="Proteomes" id="UP001153076">
    <property type="component" value="Unassembled WGS sequence"/>
</dbReference>
<organism evidence="3 4">
    <name type="scientific">Carnegiea gigantea</name>
    <dbReference type="NCBI Taxonomy" id="171969"/>
    <lineage>
        <taxon>Eukaryota</taxon>
        <taxon>Viridiplantae</taxon>
        <taxon>Streptophyta</taxon>
        <taxon>Embryophyta</taxon>
        <taxon>Tracheophyta</taxon>
        <taxon>Spermatophyta</taxon>
        <taxon>Magnoliopsida</taxon>
        <taxon>eudicotyledons</taxon>
        <taxon>Gunneridae</taxon>
        <taxon>Pentapetalae</taxon>
        <taxon>Caryophyllales</taxon>
        <taxon>Cactineae</taxon>
        <taxon>Cactaceae</taxon>
        <taxon>Cactoideae</taxon>
        <taxon>Echinocereeae</taxon>
        <taxon>Carnegiea</taxon>
    </lineage>
</organism>
<evidence type="ECO:0000313" key="3">
    <source>
        <dbReference type="EMBL" id="KAJ8449216.1"/>
    </source>
</evidence>
<dbReference type="EMBL" id="JAKOGI010000023">
    <property type="protein sequence ID" value="KAJ8449216.1"/>
    <property type="molecule type" value="Genomic_DNA"/>
</dbReference>
<feature type="chain" id="PRO_5040481970" evidence="2">
    <location>
        <begin position="24"/>
        <end position="231"/>
    </location>
</feature>
<protein>
    <submittedName>
        <fullName evidence="3">Uncharacterized protein</fullName>
    </submittedName>
</protein>
<evidence type="ECO:0000256" key="1">
    <source>
        <dbReference type="SAM" id="MobiDB-lite"/>
    </source>
</evidence>
<reference evidence="3" key="1">
    <citation type="submission" date="2022-04" db="EMBL/GenBank/DDBJ databases">
        <title>Carnegiea gigantea Genome sequencing and assembly v2.</title>
        <authorList>
            <person name="Copetti D."/>
            <person name="Sanderson M.J."/>
            <person name="Burquez A."/>
            <person name="Wojciechowski M.F."/>
        </authorList>
    </citation>
    <scope>NUCLEOTIDE SEQUENCE</scope>
    <source>
        <strain evidence="3">SGP5-SGP5p</strain>
        <tissue evidence="3">Aerial part</tissue>
    </source>
</reference>
<proteinExistence type="predicted"/>
<keyword evidence="4" id="KW-1185">Reference proteome</keyword>
<keyword evidence="2" id="KW-0732">Signal</keyword>
<feature type="signal peptide" evidence="2">
    <location>
        <begin position="1"/>
        <end position="23"/>
    </location>
</feature>
<feature type="region of interest" description="Disordered" evidence="1">
    <location>
        <begin position="90"/>
        <end position="110"/>
    </location>
</feature>
<evidence type="ECO:0000313" key="4">
    <source>
        <dbReference type="Proteomes" id="UP001153076"/>
    </source>
</evidence>
<accession>A0A9Q1KQX7</accession>
<sequence>MSCFWPWCMFFCFAWHYAQPVAPHHPQHSPLSDVYRWRRQAGCSGQCRGKPRVMEDGHAMYQAKRSSSDESGALNGETAKGYKLEVAQSKFQKRASSRPSKQREEPQKRWFRNGFRKRISHQYLMRRVKHWRTIHSWHLPIRKLPRITRIATNKLFEKVVADVLVAVAKGGRRPPVVVVAAHDCSMARFQEGLKGEDGCLWSFFKWFSARGSGARAAVMVDEKKAGGEEAW</sequence>
<gene>
    <name evidence="3" type="ORF">Cgig2_021680</name>
</gene>
<dbReference type="AlphaFoldDB" id="A0A9Q1KQX7"/>
<name>A0A9Q1KQX7_9CARY</name>
<evidence type="ECO:0000256" key="2">
    <source>
        <dbReference type="SAM" id="SignalP"/>
    </source>
</evidence>
<comment type="caution">
    <text evidence="3">The sequence shown here is derived from an EMBL/GenBank/DDBJ whole genome shotgun (WGS) entry which is preliminary data.</text>
</comment>